<accession>A0A2C9U8T4</accession>
<dbReference type="Gramene" id="Manes.16G041900.1.v8.1">
    <property type="protein sequence ID" value="Manes.16G041900.1.v8.1.CDS"/>
    <property type="gene ID" value="Manes.16G041900.v8.1"/>
</dbReference>
<sequence length="253" mass="28169">MNAVVFHSPTVFNPPSGFSFSKHLNLGKPIYSLRDGPIAFASQKDKIQLSVSNTKSNGSRSGRPPRKSSASRRSKDDESEKSQSFDSKLPMSPKQEEIISLFRRIQSSISKGENQRTKSTKPSNPNSSPTESILEILHQSKKPIKDGTGRRGDKALTRKRGVKKDDKIQDDTQLPVANFNLTRPPSNFVKRSPIPSPSIPRGNAIETTDNNKMLMLPKIEEMKLSELKELAKSRGLKGYSKLKKGELLELLRS</sequence>
<protein>
    <recommendedName>
        <fullName evidence="2">Rho termination factor-like N-terminal domain-containing protein</fullName>
    </recommendedName>
</protein>
<feature type="compositionally biased region" description="Basic and acidic residues" evidence="1">
    <location>
        <begin position="143"/>
        <end position="156"/>
    </location>
</feature>
<organism evidence="3 4">
    <name type="scientific">Manihot esculenta</name>
    <name type="common">Cassava</name>
    <name type="synonym">Jatropha manihot</name>
    <dbReference type="NCBI Taxonomy" id="3983"/>
    <lineage>
        <taxon>Eukaryota</taxon>
        <taxon>Viridiplantae</taxon>
        <taxon>Streptophyta</taxon>
        <taxon>Embryophyta</taxon>
        <taxon>Tracheophyta</taxon>
        <taxon>Spermatophyta</taxon>
        <taxon>Magnoliopsida</taxon>
        <taxon>eudicotyledons</taxon>
        <taxon>Gunneridae</taxon>
        <taxon>Pentapetalae</taxon>
        <taxon>rosids</taxon>
        <taxon>fabids</taxon>
        <taxon>Malpighiales</taxon>
        <taxon>Euphorbiaceae</taxon>
        <taxon>Crotonoideae</taxon>
        <taxon>Manihoteae</taxon>
        <taxon>Manihot</taxon>
    </lineage>
</organism>
<feature type="compositionally biased region" description="Basic and acidic residues" evidence="1">
    <location>
        <begin position="73"/>
        <end position="83"/>
    </location>
</feature>
<evidence type="ECO:0000313" key="4">
    <source>
        <dbReference type="Proteomes" id="UP000091857"/>
    </source>
</evidence>
<dbReference type="Pfam" id="PF07498">
    <property type="entry name" value="Rho_N"/>
    <property type="match status" value="1"/>
</dbReference>
<proteinExistence type="predicted"/>
<dbReference type="InterPro" id="IPR011112">
    <property type="entry name" value="Rho-like_N"/>
</dbReference>
<comment type="caution">
    <text evidence="3">The sequence shown here is derived from an EMBL/GenBank/DDBJ whole genome shotgun (WGS) entry which is preliminary data.</text>
</comment>
<dbReference type="STRING" id="3983.A0A2C9U8T4"/>
<feature type="compositionally biased region" description="Low complexity" evidence="1">
    <location>
        <begin position="120"/>
        <end position="130"/>
    </location>
</feature>
<evidence type="ECO:0000259" key="2">
    <source>
        <dbReference type="Pfam" id="PF07498"/>
    </source>
</evidence>
<dbReference type="PANTHER" id="PTHR34449">
    <property type="entry name" value="RHO TERMINATION FACTOR"/>
    <property type="match status" value="1"/>
</dbReference>
<reference evidence="4" key="1">
    <citation type="journal article" date="2016" name="Nat. Biotechnol.">
        <title>Sequencing wild and cultivated cassava and related species reveals extensive interspecific hybridization and genetic diversity.</title>
        <authorList>
            <person name="Bredeson J.V."/>
            <person name="Lyons J.B."/>
            <person name="Prochnik S.E."/>
            <person name="Wu G.A."/>
            <person name="Ha C.M."/>
            <person name="Edsinger-Gonzales E."/>
            <person name="Grimwood J."/>
            <person name="Schmutz J."/>
            <person name="Rabbi I.Y."/>
            <person name="Egesi C."/>
            <person name="Nauluvula P."/>
            <person name="Lebot V."/>
            <person name="Ndunguru J."/>
            <person name="Mkamilo G."/>
            <person name="Bart R.S."/>
            <person name="Setter T.L."/>
            <person name="Gleadow R.M."/>
            <person name="Kulakow P."/>
            <person name="Ferguson M.E."/>
            <person name="Rounsley S."/>
            <person name="Rokhsar D.S."/>
        </authorList>
    </citation>
    <scope>NUCLEOTIDE SEQUENCE [LARGE SCALE GENOMIC DNA]</scope>
    <source>
        <strain evidence="4">cv. AM560-2</strain>
    </source>
</reference>
<dbReference type="Gene3D" id="1.10.720.10">
    <property type="match status" value="1"/>
</dbReference>
<gene>
    <name evidence="3" type="ORF">MANES_16G041900v8</name>
</gene>
<evidence type="ECO:0000313" key="3">
    <source>
        <dbReference type="EMBL" id="OAY26366.1"/>
    </source>
</evidence>
<dbReference type="PANTHER" id="PTHR34449:SF2">
    <property type="entry name" value="RHO TERMINATION FACTOR"/>
    <property type="match status" value="1"/>
</dbReference>
<evidence type="ECO:0000256" key="1">
    <source>
        <dbReference type="SAM" id="MobiDB-lite"/>
    </source>
</evidence>
<feature type="region of interest" description="Disordered" evidence="1">
    <location>
        <begin position="108"/>
        <end position="167"/>
    </location>
</feature>
<feature type="domain" description="Rho termination factor-like N-terminal" evidence="2">
    <location>
        <begin position="220"/>
        <end position="249"/>
    </location>
</feature>
<feature type="region of interest" description="Disordered" evidence="1">
    <location>
        <begin position="49"/>
        <end position="93"/>
    </location>
</feature>
<feature type="compositionally biased region" description="Basic residues" evidence="1">
    <location>
        <begin position="63"/>
        <end position="72"/>
    </location>
</feature>
<keyword evidence="4" id="KW-1185">Reference proteome</keyword>
<name>A0A2C9U8T4_MANES</name>
<dbReference type="EMBL" id="CM004402">
    <property type="protein sequence ID" value="OAY26366.1"/>
    <property type="molecule type" value="Genomic_DNA"/>
</dbReference>
<dbReference type="GO" id="GO:0006353">
    <property type="term" value="P:DNA-templated transcription termination"/>
    <property type="evidence" value="ECO:0007669"/>
    <property type="project" value="InterPro"/>
</dbReference>
<dbReference type="AlphaFoldDB" id="A0A2C9U8T4"/>
<dbReference type="OrthoDB" id="1931152at2759"/>
<dbReference type="Proteomes" id="UP000091857">
    <property type="component" value="Chromosome 16"/>
</dbReference>